<accession>A0A0W1JCW2</accession>
<dbReference type="CDD" id="cd00093">
    <property type="entry name" value="HTH_XRE"/>
    <property type="match status" value="1"/>
</dbReference>
<comment type="caution">
    <text evidence="3">The sequence shown here is derived from an EMBL/GenBank/DDBJ whole genome shotgun (WGS) entry which is preliminary data.</text>
</comment>
<dbReference type="PANTHER" id="PTHR46558">
    <property type="entry name" value="TRACRIPTIONAL REGULATORY PROTEIN-RELATED-RELATED"/>
    <property type="match status" value="1"/>
</dbReference>
<dbReference type="OrthoDB" id="9815805at2"/>
<dbReference type="Gene3D" id="1.10.260.40">
    <property type="entry name" value="lambda repressor-like DNA-binding domains"/>
    <property type="match status" value="1"/>
</dbReference>
<feature type="domain" description="HTH cro/C1-type" evidence="2">
    <location>
        <begin position="12"/>
        <end position="66"/>
    </location>
</feature>
<dbReference type="PROSITE" id="PS50943">
    <property type="entry name" value="HTH_CROC1"/>
    <property type="match status" value="1"/>
</dbReference>
<dbReference type="InterPro" id="IPR010982">
    <property type="entry name" value="Lambda_DNA-bd_dom_sf"/>
</dbReference>
<evidence type="ECO:0000259" key="2">
    <source>
        <dbReference type="PROSITE" id="PS50943"/>
    </source>
</evidence>
<evidence type="ECO:0000313" key="4">
    <source>
        <dbReference type="Proteomes" id="UP000054623"/>
    </source>
</evidence>
<dbReference type="Proteomes" id="UP000054623">
    <property type="component" value="Unassembled WGS sequence"/>
</dbReference>
<protein>
    <submittedName>
        <fullName evidence="3">DNA-binding protein</fullName>
    </submittedName>
</protein>
<dbReference type="SUPFAM" id="SSF47413">
    <property type="entry name" value="lambda repressor-like DNA-binding domains"/>
    <property type="match status" value="1"/>
</dbReference>
<gene>
    <name evidence="3" type="ORF">AT727_12830</name>
</gene>
<dbReference type="GO" id="GO:0003677">
    <property type="term" value="F:DNA binding"/>
    <property type="evidence" value="ECO:0007669"/>
    <property type="project" value="UniProtKB-KW"/>
</dbReference>
<sequence>MEAIKLRVAENLRKYRERKGITQKQLADHLGVRDNTISSWEKGTNSIDISTLLNICNFLEINLDDIYGISDKKISPVELTEDELALISNFRKLSHDNKMKVLGMVELKAAEDV</sequence>
<dbReference type="Pfam" id="PF01381">
    <property type="entry name" value="HTH_3"/>
    <property type="match status" value="1"/>
</dbReference>
<keyword evidence="1 3" id="KW-0238">DNA-binding</keyword>
<dbReference type="AlphaFoldDB" id="A0A0W1JCW2"/>
<dbReference type="InterPro" id="IPR001387">
    <property type="entry name" value="Cro/C1-type_HTH"/>
</dbReference>
<dbReference type="PANTHER" id="PTHR46558:SF11">
    <property type="entry name" value="HTH-TYPE TRANSCRIPTIONAL REGULATOR XRE"/>
    <property type="match status" value="1"/>
</dbReference>
<dbReference type="RefSeq" id="WP_005817315.1">
    <property type="nucleotide sequence ID" value="NZ_CABKQQ010000061.1"/>
</dbReference>
<organism evidence="3 4">
    <name type="scientific">Desulfitobacterium hafniense</name>
    <name type="common">Desulfitobacterium frappieri</name>
    <dbReference type="NCBI Taxonomy" id="49338"/>
    <lineage>
        <taxon>Bacteria</taxon>
        <taxon>Bacillati</taxon>
        <taxon>Bacillota</taxon>
        <taxon>Clostridia</taxon>
        <taxon>Eubacteriales</taxon>
        <taxon>Desulfitobacteriaceae</taxon>
        <taxon>Desulfitobacterium</taxon>
    </lineage>
</organism>
<evidence type="ECO:0000256" key="1">
    <source>
        <dbReference type="ARBA" id="ARBA00023125"/>
    </source>
</evidence>
<dbReference type="EMBL" id="LOCK01000083">
    <property type="protein sequence ID" value="KTE89280.1"/>
    <property type="molecule type" value="Genomic_DNA"/>
</dbReference>
<dbReference type="SMART" id="SM00530">
    <property type="entry name" value="HTH_XRE"/>
    <property type="match status" value="1"/>
</dbReference>
<proteinExistence type="predicted"/>
<evidence type="ECO:0000313" key="3">
    <source>
        <dbReference type="EMBL" id="KTE89280.1"/>
    </source>
</evidence>
<name>A0A0W1JCW2_DESHA</name>
<reference evidence="3 4" key="1">
    <citation type="submission" date="2015-12" db="EMBL/GenBank/DDBJ databases">
        <title>Draft Genome Sequence of Desulfitobacterium hafniense Strain DH, a Sulfate-reducing Bacterium Isolated from Paddy Soils.</title>
        <authorList>
            <person name="Bao P."/>
            <person name="Zhang X."/>
            <person name="Li G."/>
        </authorList>
    </citation>
    <scope>NUCLEOTIDE SEQUENCE [LARGE SCALE GENOMIC DNA]</scope>
    <source>
        <strain evidence="3 4">DH</strain>
    </source>
</reference>